<sequence length="76" mass="7845">MSVGCIEASQPAQTEQATVYGEKNGSSLQDPKGSDKEGLAAPLAFNNVLCPEDADFVGLSVTAPSGPFLHSPGRRP</sequence>
<accession>A0AAV7L370</accession>
<dbReference type="Proteomes" id="UP001066276">
    <property type="component" value="Chromosome 12"/>
</dbReference>
<evidence type="ECO:0000313" key="2">
    <source>
        <dbReference type="EMBL" id="KAJ1082100.1"/>
    </source>
</evidence>
<comment type="caution">
    <text evidence="2">The sequence shown here is derived from an EMBL/GenBank/DDBJ whole genome shotgun (WGS) entry which is preliminary data.</text>
</comment>
<reference evidence="2" key="1">
    <citation type="journal article" date="2022" name="bioRxiv">
        <title>Sequencing and chromosome-scale assembly of the giantPleurodeles waltlgenome.</title>
        <authorList>
            <person name="Brown T."/>
            <person name="Elewa A."/>
            <person name="Iarovenko S."/>
            <person name="Subramanian E."/>
            <person name="Araus A.J."/>
            <person name="Petzold A."/>
            <person name="Susuki M."/>
            <person name="Suzuki K.-i.T."/>
            <person name="Hayashi T."/>
            <person name="Toyoda A."/>
            <person name="Oliveira C."/>
            <person name="Osipova E."/>
            <person name="Leigh N.D."/>
            <person name="Simon A."/>
            <person name="Yun M.H."/>
        </authorList>
    </citation>
    <scope>NUCLEOTIDE SEQUENCE</scope>
    <source>
        <strain evidence="2">20211129_DDA</strain>
        <tissue evidence="2">Liver</tissue>
    </source>
</reference>
<protein>
    <submittedName>
        <fullName evidence="2">Uncharacterized protein</fullName>
    </submittedName>
</protein>
<keyword evidence="3" id="KW-1185">Reference proteome</keyword>
<evidence type="ECO:0000256" key="1">
    <source>
        <dbReference type="SAM" id="MobiDB-lite"/>
    </source>
</evidence>
<evidence type="ECO:0000313" key="3">
    <source>
        <dbReference type="Proteomes" id="UP001066276"/>
    </source>
</evidence>
<name>A0AAV7L370_PLEWA</name>
<dbReference type="EMBL" id="JANPWB010000016">
    <property type="protein sequence ID" value="KAJ1082100.1"/>
    <property type="molecule type" value="Genomic_DNA"/>
</dbReference>
<proteinExistence type="predicted"/>
<organism evidence="2 3">
    <name type="scientific">Pleurodeles waltl</name>
    <name type="common">Iberian ribbed newt</name>
    <dbReference type="NCBI Taxonomy" id="8319"/>
    <lineage>
        <taxon>Eukaryota</taxon>
        <taxon>Metazoa</taxon>
        <taxon>Chordata</taxon>
        <taxon>Craniata</taxon>
        <taxon>Vertebrata</taxon>
        <taxon>Euteleostomi</taxon>
        <taxon>Amphibia</taxon>
        <taxon>Batrachia</taxon>
        <taxon>Caudata</taxon>
        <taxon>Salamandroidea</taxon>
        <taxon>Salamandridae</taxon>
        <taxon>Pleurodelinae</taxon>
        <taxon>Pleurodeles</taxon>
    </lineage>
</organism>
<feature type="region of interest" description="Disordered" evidence="1">
    <location>
        <begin position="1"/>
        <end position="38"/>
    </location>
</feature>
<gene>
    <name evidence="2" type="ORF">NDU88_002270</name>
</gene>
<dbReference type="AlphaFoldDB" id="A0AAV7L370"/>